<evidence type="ECO:0000259" key="1">
    <source>
        <dbReference type="Pfam" id="PF22936"/>
    </source>
</evidence>
<keyword evidence="3" id="KW-1185">Reference proteome</keyword>
<reference evidence="3" key="2">
    <citation type="journal article" date="2017" name="J. Anim. Genet.">
        <title>Multiple reference genome sequences of hot pepper reveal the massive evolution of plant disease resistance genes by retroduplication.</title>
        <authorList>
            <person name="Kim S."/>
            <person name="Park J."/>
            <person name="Yeom S.-I."/>
            <person name="Kim Y.-M."/>
            <person name="Seo E."/>
            <person name="Kim K.-T."/>
            <person name="Kim M.-S."/>
            <person name="Lee J.M."/>
            <person name="Cheong K."/>
            <person name="Shin H.-S."/>
            <person name="Kim S.-B."/>
            <person name="Han K."/>
            <person name="Lee J."/>
            <person name="Park M."/>
            <person name="Lee H.-A."/>
            <person name="Lee H.-Y."/>
            <person name="Lee Y."/>
            <person name="Oh S."/>
            <person name="Lee J.H."/>
            <person name="Choi E."/>
            <person name="Choi E."/>
            <person name="Lee S.E."/>
            <person name="Jeon J."/>
            <person name="Kim H."/>
            <person name="Choi G."/>
            <person name="Song H."/>
            <person name="Lee J."/>
            <person name="Lee S.-C."/>
            <person name="Kwon J.-K."/>
            <person name="Lee H.-Y."/>
            <person name="Koo N."/>
            <person name="Hong Y."/>
            <person name="Kim R.W."/>
            <person name="Kang W.-H."/>
            <person name="Huh J.H."/>
            <person name="Kang B.-C."/>
            <person name="Yang T.-J."/>
            <person name="Lee Y.-H."/>
            <person name="Bennetzen J.L."/>
            <person name="Choi D."/>
        </authorList>
    </citation>
    <scope>NUCLEOTIDE SEQUENCE [LARGE SCALE GENOMIC DNA]</scope>
    <source>
        <strain evidence="3">cv. PBC81</strain>
    </source>
</reference>
<evidence type="ECO:0000313" key="2">
    <source>
        <dbReference type="EMBL" id="PHT58935.1"/>
    </source>
</evidence>
<comment type="caution">
    <text evidence="2">The sequence shown here is derived from an EMBL/GenBank/DDBJ whole genome shotgun (WGS) entry which is preliminary data.</text>
</comment>
<proteinExistence type="predicted"/>
<dbReference type="AlphaFoldDB" id="A0A2G2XN69"/>
<organism evidence="2 3">
    <name type="scientific">Capsicum baccatum</name>
    <name type="common">Peruvian pepper</name>
    <dbReference type="NCBI Taxonomy" id="33114"/>
    <lineage>
        <taxon>Eukaryota</taxon>
        <taxon>Viridiplantae</taxon>
        <taxon>Streptophyta</taxon>
        <taxon>Embryophyta</taxon>
        <taxon>Tracheophyta</taxon>
        <taxon>Spermatophyta</taxon>
        <taxon>Magnoliopsida</taxon>
        <taxon>eudicotyledons</taxon>
        <taxon>Gunneridae</taxon>
        <taxon>Pentapetalae</taxon>
        <taxon>asterids</taxon>
        <taxon>lamiids</taxon>
        <taxon>Solanales</taxon>
        <taxon>Solanaceae</taxon>
        <taxon>Solanoideae</taxon>
        <taxon>Capsiceae</taxon>
        <taxon>Capsicum</taxon>
    </lineage>
</organism>
<reference evidence="2 3" key="1">
    <citation type="journal article" date="2017" name="Genome Biol.">
        <title>New reference genome sequences of hot pepper reveal the massive evolution of plant disease-resistance genes by retroduplication.</title>
        <authorList>
            <person name="Kim S."/>
            <person name="Park J."/>
            <person name="Yeom S.I."/>
            <person name="Kim Y.M."/>
            <person name="Seo E."/>
            <person name="Kim K.T."/>
            <person name="Kim M.S."/>
            <person name="Lee J.M."/>
            <person name="Cheong K."/>
            <person name="Shin H.S."/>
            <person name="Kim S.B."/>
            <person name="Han K."/>
            <person name="Lee J."/>
            <person name="Park M."/>
            <person name="Lee H.A."/>
            <person name="Lee H.Y."/>
            <person name="Lee Y."/>
            <person name="Oh S."/>
            <person name="Lee J.H."/>
            <person name="Choi E."/>
            <person name="Choi E."/>
            <person name="Lee S.E."/>
            <person name="Jeon J."/>
            <person name="Kim H."/>
            <person name="Choi G."/>
            <person name="Song H."/>
            <person name="Lee J."/>
            <person name="Lee S.C."/>
            <person name="Kwon J.K."/>
            <person name="Lee H.Y."/>
            <person name="Koo N."/>
            <person name="Hong Y."/>
            <person name="Kim R.W."/>
            <person name="Kang W.H."/>
            <person name="Huh J.H."/>
            <person name="Kang B.C."/>
            <person name="Yang T.J."/>
            <person name="Lee Y.H."/>
            <person name="Bennetzen J.L."/>
            <person name="Choi D."/>
        </authorList>
    </citation>
    <scope>NUCLEOTIDE SEQUENCE [LARGE SCALE GENOMIC DNA]</scope>
    <source>
        <strain evidence="3">cv. PBC81</strain>
    </source>
</reference>
<sequence length="147" mass="16125">MLKSKDQLDRDITEEGIGNQASGLFIRSRSNAKSRFSNSVCYYCHKKGHIRWSCLGRQHVACKIVGKGTVRVKMHDGIVRTLRNVRCVPELKKNLISLGILESLGCKYTGEGGVLKVSRGGLVVMKARKSGTLYTLLGSTITDVATV</sequence>
<dbReference type="SUPFAM" id="SSF57756">
    <property type="entry name" value="Retrovirus zinc finger-like domains"/>
    <property type="match status" value="1"/>
</dbReference>
<dbReference type="GO" id="GO:0008270">
    <property type="term" value="F:zinc ion binding"/>
    <property type="evidence" value="ECO:0007669"/>
    <property type="project" value="InterPro"/>
</dbReference>
<dbReference type="GO" id="GO:0003676">
    <property type="term" value="F:nucleic acid binding"/>
    <property type="evidence" value="ECO:0007669"/>
    <property type="project" value="InterPro"/>
</dbReference>
<dbReference type="InterPro" id="IPR054722">
    <property type="entry name" value="PolX-like_BBD"/>
</dbReference>
<gene>
    <name evidence="2" type="ORF">CQW23_01298</name>
</gene>
<name>A0A2G2XN69_CAPBA</name>
<dbReference type="InterPro" id="IPR036875">
    <property type="entry name" value="Znf_CCHC_sf"/>
</dbReference>
<dbReference type="Pfam" id="PF22936">
    <property type="entry name" value="Pol_BBD"/>
    <property type="match status" value="1"/>
</dbReference>
<protein>
    <recommendedName>
        <fullName evidence="1">Retrovirus-related Pol polyprotein from transposon TNT 1-94-like beta-barrel domain-containing protein</fullName>
    </recommendedName>
</protein>
<dbReference type="EMBL" id="MLFT02000001">
    <property type="protein sequence ID" value="PHT58935.1"/>
    <property type="molecule type" value="Genomic_DNA"/>
</dbReference>
<dbReference type="OrthoDB" id="1742531at2759"/>
<dbReference type="Gene3D" id="4.10.60.10">
    <property type="entry name" value="Zinc finger, CCHC-type"/>
    <property type="match status" value="1"/>
</dbReference>
<accession>A0A2G2XN69</accession>
<feature type="domain" description="Retrovirus-related Pol polyprotein from transposon TNT 1-94-like beta-barrel" evidence="1">
    <location>
        <begin position="60"/>
        <end position="106"/>
    </location>
</feature>
<evidence type="ECO:0000313" key="3">
    <source>
        <dbReference type="Proteomes" id="UP000224567"/>
    </source>
</evidence>
<dbReference type="Proteomes" id="UP000224567">
    <property type="component" value="Unassembled WGS sequence"/>
</dbReference>